<dbReference type="PROSITE" id="PS51748">
    <property type="entry name" value="HEXOKINASE_2"/>
    <property type="match status" value="1"/>
</dbReference>
<feature type="domain" description="Hexokinase N-terminal" evidence="10">
    <location>
        <begin position="8"/>
        <end position="204"/>
    </location>
</feature>
<dbReference type="InterPro" id="IPR022673">
    <property type="entry name" value="Hexokinase_C"/>
</dbReference>
<evidence type="ECO:0000256" key="5">
    <source>
        <dbReference type="ARBA" id="ARBA00022741"/>
    </source>
</evidence>
<name>A0A845L8J9_9FIRM</name>
<gene>
    <name evidence="12" type="ORF">GTO91_05965</name>
</gene>
<comment type="catalytic activity">
    <reaction evidence="9">
        <text>D-fructose + ATP = D-fructose 6-phosphate + ADP + H(+)</text>
        <dbReference type="Rhea" id="RHEA:16125"/>
        <dbReference type="ChEBI" id="CHEBI:15378"/>
        <dbReference type="ChEBI" id="CHEBI:30616"/>
        <dbReference type="ChEBI" id="CHEBI:37721"/>
        <dbReference type="ChEBI" id="CHEBI:61527"/>
        <dbReference type="ChEBI" id="CHEBI:456216"/>
        <dbReference type="EC" id="2.7.1.1"/>
    </reaction>
    <physiologicalReaction direction="left-to-right" evidence="9">
        <dbReference type="Rhea" id="RHEA:16126"/>
    </physiologicalReaction>
</comment>
<dbReference type="GO" id="GO:0005829">
    <property type="term" value="C:cytosol"/>
    <property type="evidence" value="ECO:0007669"/>
    <property type="project" value="TreeGrafter"/>
</dbReference>
<keyword evidence="6 12" id="KW-0418">Kinase</keyword>
<dbReference type="PRINTS" id="PR00475">
    <property type="entry name" value="HEXOKINASE"/>
</dbReference>
<keyword evidence="13" id="KW-1185">Reference proteome</keyword>
<keyword evidence="4" id="KW-0808">Transferase</keyword>
<comment type="pathway">
    <text evidence="2">Carbohydrate metabolism.</text>
</comment>
<keyword evidence="7" id="KW-0067">ATP-binding</keyword>
<proteinExistence type="inferred from homology"/>
<evidence type="ECO:0000256" key="6">
    <source>
        <dbReference type="ARBA" id="ARBA00022777"/>
    </source>
</evidence>
<evidence type="ECO:0000313" key="13">
    <source>
        <dbReference type="Proteomes" id="UP000463470"/>
    </source>
</evidence>
<dbReference type="InterPro" id="IPR001312">
    <property type="entry name" value="Hexokinase"/>
</dbReference>
<dbReference type="GO" id="GO:0006096">
    <property type="term" value="P:glycolytic process"/>
    <property type="evidence" value="ECO:0007669"/>
    <property type="project" value="UniProtKB-UniPathway"/>
</dbReference>
<evidence type="ECO:0000259" key="11">
    <source>
        <dbReference type="Pfam" id="PF03727"/>
    </source>
</evidence>
<dbReference type="GO" id="GO:0004340">
    <property type="term" value="F:glucokinase activity"/>
    <property type="evidence" value="ECO:0007669"/>
    <property type="project" value="TreeGrafter"/>
</dbReference>
<evidence type="ECO:0000313" key="12">
    <source>
        <dbReference type="EMBL" id="MZP29251.1"/>
    </source>
</evidence>
<dbReference type="Gene3D" id="3.40.367.20">
    <property type="match status" value="1"/>
</dbReference>
<reference evidence="12 13" key="1">
    <citation type="submission" date="2020-01" db="EMBL/GenBank/DDBJ databases">
        <title>Whole-genome sequence of Heliobacterium undosum DSM 13378.</title>
        <authorList>
            <person name="Kyndt J.A."/>
            <person name="Meyer T.E."/>
        </authorList>
    </citation>
    <scope>NUCLEOTIDE SEQUENCE [LARGE SCALE GENOMIC DNA]</scope>
    <source>
        <strain evidence="12 13">DSM 13378</strain>
    </source>
</reference>
<evidence type="ECO:0000256" key="9">
    <source>
        <dbReference type="ARBA" id="ARBA00047905"/>
    </source>
</evidence>
<dbReference type="Pfam" id="PF03727">
    <property type="entry name" value="Hexokinase_2"/>
    <property type="match status" value="1"/>
</dbReference>
<dbReference type="Gene3D" id="3.30.420.40">
    <property type="match status" value="1"/>
</dbReference>
<dbReference type="SUPFAM" id="SSF53067">
    <property type="entry name" value="Actin-like ATPase domain"/>
    <property type="match status" value="2"/>
</dbReference>
<dbReference type="GO" id="GO:0006006">
    <property type="term" value="P:glucose metabolic process"/>
    <property type="evidence" value="ECO:0007669"/>
    <property type="project" value="TreeGrafter"/>
</dbReference>
<evidence type="ECO:0000256" key="1">
    <source>
        <dbReference type="ARBA" id="ARBA00004921"/>
    </source>
</evidence>
<dbReference type="GO" id="GO:0005536">
    <property type="term" value="F:D-glucose binding"/>
    <property type="evidence" value="ECO:0007669"/>
    <property type="project" value="InterPro"/>
</dbReference>
<dbReference type="GO" id="GO:0001678">
    <property type="term" value="P:intracellular glucose homeostasis"/>
    <property type="evidence" value="ECO:0007669"/>
    <property type="project" value="InterPro"/>
</dbReference>
<dbReference type="Pfam" id="PF00349">
    <property type="entry name" value="Hexokinase_1"/>
    <property type="match status" value="1"/>
</dbReference>
<dbReference type="UniPathway" id="UPA00109">
    <property type="reaction ID" value="UER00180"/>
</dbReference>
<evidence type="ECO:0000256" key="7">
    <source>
        <dbReference type="ARBA" id="ARBA00022840"/>
    </source>
</evidence>
<dbReference type="OrthoDB" id="6383434at2"/>
<dbReference type="InterPro" id="IPR022672">
    <property type="entry name" value="Hexokinase_N"/>
</dbReference>
<protein>
    <submittedName>
        <fullName evidence="12">Hexokinase</fullName>
    </submittedName>
</protein>
<organism evidence="12 13">
    <name type="scientific">Heliomicrobium undosum</name>
    <dbReference type="NCBI Taxonomy" id="121734"/>
    <lineage>
        <taxon>Bacteria</taxon>
        <taxon>Bacillati</taxon>
        <taxon>Bacillota</taxon>
        <taxon>Clostridia</taxon>
        <taxon>Eubacteriales</taxon>
        <taxon>Heliobacteriaceae</taxon>
        <taxon>Heliomicrobium</taxon>
    </lineage>
</organism>
<evidence type="ECO:0000256" key="4">
    <source>
        <dbReference type="ARBA" id="ARBA00022679"/>
    </source>
</evidence>
<comment type="caution">
    <text evidence="12">The sequence shown here is derived from an EMBL/GenBank/DDBJ whole genome shotgun (WGS) entry which is preliminary data.</text>
</comment>
<evidence type="ECO:0000256" key="8">
    <source>
        <dbReference type="ARBA" id="ARBA00023152"/>
    </source>
</evidence>
<dbReference type="EMBL" id="WXEY01000004">
    <property type="protein sequence ID" value="MZP29251.1"/>
    <property type="molecule type" value="Genomic_DNA"/>
</dbReference>
<comment type="similarity">
    <text evidence="3">Belongs to the hexokinase family.</text>
</comment>
<keyword evidence="5" id="KW-0547">Nucleotide-binding</keyword>
<dbReference type="AlphaFoldDB" id="A0A845L8J9"/>
<dbReference type="Proteomes" id="UP000463470">
    <property type="component" value="Unassembled WGS sequence"/>
</dbReference>
<dbReference type="PANTHER" id="PTHR19443">
    <property type="entry name" value="HEXOKINASE"/>
    <property type="match status" value="1"/>
</dbReference>
<dbReference type="InterPro" id="IPR043129">
    <property type="entry name" value="ATPase_NBD"/>
</dbReference>
<sequence>MQRWALAAEELEDSLHLPAAALDAMAGRFQHAMEQGLAGKGGSLKMLPSYLAGPTGKERGTFLALDFGGTNVRVALMELSGGQSRILNRLSRPVRAADGRYDYTRHSATAEELFDFLASLIAETIGDHRGRFYLGHTFSFPARQENIGNATLIRWAKEFHTGGVEGHDVGQLLIDALARKGLKDRVIPAAIINDTVGTLLTATYSDPHTRIGSILGTGHNSCYLDRFAPAFAAPMVINMESGNFDGVPTTAFDERLDRQSAQPGAQRLEKMVSGLYLGELLRLILLELMQTNGLFGGQPSAGLERSYSLSAADLSDLLADGSAELGGVGDWLRARAGIEVSDREERRLLQRIAAAAARRSARLAAATYLGALRHEDPTLTSRHAIAVDGSLYEKMPGYANALDSALAELLGEKAGQVSVRLIKNGSEVGAAIAAAIVAAASD</sequence>
<keyword evidence="8" id="KW-0324">Glycolysis</keyword>
<accession>A0A845L8J9</accession>
<dbReference type="GO" id="GO:0008865">
    <property type="term" value="F:fructokinase activity"/>
    <property type="evidence" value="ECO:0007669"/>
    <property type="project" value="TreeGrafter"/>
</dbReference>
<evidence type="ECO:0000256" key="3">
    <source>
        <dbReference type="ARBA" id="ARBA00009225"/>
    </source>
</evidence>
<dbReference type="GO" id="GO:0005524">
    <property type="term" value="F:ATP binding"/>
    <property type="evidence" value="ECO:0007669"/>
    <property type="project" value="UniProtKB-KW"/>
</dbReference>
<evidence type="ECO:0000256" key="2">
    <source>
        <dbReference type="ARBA" id="ARBA00005007"/>
    </source>
</evidence>
<comment type="pathway">
    <text evidence="1">Carbohydrate degradation.</text>
</comment>
<dbReference type="RefSeq" id="WP_161256330.1">
    <property type="nucleotide sequence ID" value="NZ_WXEY01000004.1"/>
</dbReference>
<dbReference type="PANTHER" id="PTHR19443:SF16">
    <property type="entry name" value="HEXOKINASE TYPE 1-RELATED"/>
    <property type="match status" value="1"/>
</dbReference>
<evidence type="ECO:0000259" key="10">
    <source>
        <dbReference type="Pfam" id="PF00349"/>
    </source>
</evidence>
<feature type="domain" description="Hexokinase C-terminal" evidence="11">
    <location>
        <begin position="210"/>
        <end position="436"/>
    </location>
</feature>